<reference evidence="2" key="1">
    <citation type="submission" date="2019-08" db="EMBL/GenBank/DDBJ databases">
        <title>The genome of the North American firefly Photinus pyralis.</title>
        <authorList>
            <consortium name="Photinus pyralis genome working group"/>
            <person name="Fallon T.R."/>
            <person name="Sander Lower S.E."/>
            <person name="Weng J.-K."/>
        </authorList>
    </citation>
    <scope>NUCLEOTIDE SEQUENCE</scope>
    <source>
        <strain evidence="2">TRF0915ILg1</strain>
        <tissue evidence="2">Whole body</tissue>
    </source>
</reference>
<dbReference type="Proteomes" id="UP000801492">
    <property type="component" value="Unassembled WGS sequence"/>
</dbReference>
<evidence type="ECO:0000313" key="3">
    <source>
        <dbReference type="Proteomes" id="UP000801492"/>
    </source>
</evidence>
<name>A0A8K0CGG5_IGNLU</name>
<comment type="caution">
    <text evidence="2">The sequence shown here is derived from an EMBL/GenBank/DDBJ whole genome shotgun (WGS) entry which is preliminary data.</text>
</comment>
<keyword evidence="3" id="KW-1185">Reference proteome</keyword>
<protein>
    <submittedName>
        <fullName evidence="2">Uncharacterized protein</fullName>
    </submittedName>
</protein>
<dbReference type="OrthoDB" id="6779946at2759"/>
<sequence length="187" mass="21869">MYSNEHDVSSMPEQQEFENETKQLKEENKKLNEKIEGLENRITVMENERRKDNIVINGLKVANEGQLQCEDIESFLENNLKVKTKLKSVKEIKIASGQRIVMAKCEALEQKLQIIKAKSKLKGTQCFIEDDLTKEERKIQAILRNKARNEREKRNTAKIGYTKLIVNDEVWEWNGKDNVIVKRHIKS</sequence>
<feature type="region of interest" description="Disordered" evidence="1">
    <location>
        <begin position="1"/>
        <end position="23"/>
    </location>
</feature>
<organism evidence="2 3">
    <name type="scientific">Ignelater luminosus</name>
    <name type="common">Cucubano</name>
    <name type="synonym">Pyrophorus luminosus</name>
    <dbReference type="NCBI Taxonomy" id="2038154"/>
    <lineage>
        <taxon>Eukaryota</taxon>
        <taxon>Metazoa</taxon>
        <taxon>Ecdysozoa</taxon>
        <taxon>Arthropoda</taxon>
        <taxon>Hexapoda</taxon>
        <taxon>Insecta</taxon>
        <taxon>Pterygota</taxon>
        <taxon>Neoptera</taxon>
        <taxon>Endopterygota</taxon>
        <taxon>Coleoptera</taxon>
        <taxon>Polyphaga</taxon>
        <taxon>Elateriformia</taxon>
        <taxon>Elateroidea</taxon>
        <taxon>Elateridae</taxon>
        <taxon>Agrypninae</taxon>
        <taxon>Pyrophorini</taxon>
        <taxon>Ignelater</taxon>
    </lineage>
</organism>
<dbReference type="AlphaFoldDB" id="A0A8K0CGG5"/>
<proteinExistence type="predicted"/>
<evidence type="ECO:0000313" key="2">
    <source>
        <dbReference type="EMBL" id="KAF2885784.1"/>
    </source>
</evidence>
<accession>A0A8K0CGG5</accession>
<gene>
    <name evidence="2" type="ORF">ILUMI_20389</name>
</gene>
<dbReference type="EMBL" id="VTPC01089660">
    <property type="protein sequence ID" value="KAF2885784.1"/>
    <property type="molecule type" value="Genomic_DNA"/>
</dbReference>
<evidence type="ECO:0000256" key="1">
    <source>
        <dbReference type="SAM" id="MobiDB-lite"/>
    </source>
</evidence>